<feature type="region of interest" description="Disordered" evidence="4">
    <location>
        <begin position="271"/>
        <end position="291"/>
    </location>
</feature>
<dbReference type="InterPro" id="IPR021109">
    <property type="entry name" value="Peptidase_aspartic_dom_sf"/>
</dbReference>
<dbReference type="Gene3D" id="2.40.70.10">
    <property type="entry name" value="Acid Proteases"/>
    <property type="match status" value="1"/>
</dbReference>
<dbReference type="PROSITE" id="PS50175">
    <property type="entry name" value="ASP_PROT_RETROV"/>
    <property type="match status" value="1"/>
</dbReference>
<proteinExistence type="predicted"/>
<evidence type="ECO:0000313" key="6">
    <source>
        <dbReference type="EMBL" id="MBW0539418.1"/>
    </source>
</evidence>
<keyword evidence="7" id="KW-1185">Reference proteome</keyword>
<organism evidence="6 7">
    <name type="scientific">Austropuccinia psidii MF-1</name>
    <dbReference type="NCBI Taxonomy" id="1389203"/>
    <lineage>
        <taxon>Eukaryota</taxon>
        <taxon>Fungi</taxon>
        <taxon>Dikarya</taxon>
        <taxon>Basidiomycota</taxon>
        <taxon>Pucciniomycotina</taxon>
        <taxon>Pucciniomycetes</taxon>
        <taxon>Pucciniales</taxon>
        <taxon>Sphaerophragmiaceae</taxon>
        <taxon>Austropuccinia</taxon>
    </lineage>
</organism>
<keyword evidence="3" id="KW-0175">Coiled coil</keyword>
<reference evidence="6" key="1">
    <citation type="submission" date="2021-03" db="EMBL/GenBank/DDBJ databases">
        <title>Draft genome sequence of rust myrtle Austropuccinia psidii MF-1, a brazilian biotype.</title>
        <authorList>
            <person name="Quecine M.C."/>
            <person name="Pachon D.M.R."/>
            <person name="Bonatelli M.L."/>
            <person name="Correr F.H."/>
            <person name="Franceschini L.M."/>
            <person name="Leite T.F."/>
            <person name="Margarido G.R.A."/>
            <person name="Almeida C.A."/>
            <person name="Ferrarezi J.A."/>
            <person name="Labate C.A."/>
        </authorList>
    </citation>
    <scope>NUCLEOTIDE SEQUENCE</scope>
    <source>
        <strain evidence="6">MF-1</strain>
    </source>
</reference>
<dbReference type="OrthoDB" id="5535068at2759"/>
<dbReference type="AlphaFoldDB" id="A0A9Q3FG46"/>
<sequence>MTQNKKLIGEYESIINYHRRYQYIQGDINHNQEILASLSSSVQESIYKEMIKDKAMVQALDVGYIIPRLVILKLYIEQDLEAKVKIQQKEFSQPKSQEKKARFEEESWEEVLKQMKDLTQKIQNPQPQGHQSKDTGKESVKEVLNKLKHLSEVVESPNKTQEGNNKDQRVMQNSQPLRPRYPLPPISSGYQPYVPAQMAPRQLLKCYYCLEERHSAIRCNHLTEDLEKRIVLKRGGTYLFPNFQRVPTEGPKSANKLVRHFSKEQEDFTKKMMEQSNPPPNKQETTVIEESKGEKATAIAQIEEWGNWKPPQISPENENIQINFGLRQTRKRAERQESESQTQKDTKTETHKPFKKKIPGSYHEEDEAEEEIRVLIPTKYKKTQEGKEVDNDDIEIISKEKNKEVLRQESQKMELKNKVKSTANNPKLIIEHVMKKILEQKINLTLEEILSMSPTFIDKLQNLTTQEKEVIKSVNTSNIQERLLSLKLRDYDTPRLHYACPLGFMEVFIGREEYPTMALVDTGSEINIIPEEIAIKASLTSRKLNMNLRGIGGHTTSLVGLSEFTPITMITGEEKEIHLFIAKGAVHTILGRLFLADDNVELEFSHKQGEIFSYPEQDGPLKAELNISPYTSKSTDNSLKPTGQIKNLEVTFKSEEKTYPDFLVFENFSQIIDEENTSILSLSKEIILPPTDRKSKGKETEDKLEVEDSQSIEKIEEELKKMRRDLDIAIEDPEKWLALEQVV</sequence>
<dbReference type="InterPro" id="IPR018061">
    <property type="entry name" value="Retropepsins"/>
</dbReference>
<keyword evidence="1" id="KW-0645">Protease</keyword>
<dbReference type="InterPro" id="IPR001969">
    <property type="entry name" value="Aspartic_peptidase_AS"/>
</dbReference>
<feature type="coiled-coil region" evidence="3">
    <location>
        <begin position="705"/>
        <end position="732"/>
    </location>
</feature>
<gene>
    <name evidence="6" type="ORF">O181_079133</name>
</gene>
<evidence type="ECO:0000259" key="5">
    <source>
        <dbReference type="PROSITE" id="PS50175"/>
    </source>
</evidence>
<dbReference type="InterPro" id="IPR001995">
    <property type="entry name" value="Peptidase_A2_cat"/>
</dbReference>
<evidence type="ECO:0000313" key="7">
    <source>
        <dbReference type="Proteomes" id="UP000765509"/>
    </source>
</evidence>
<evidence type="ECO:0000256" key="4">
    <source>
        <dbReference type="SAM" id="MobiDB-lite"/>
    </source>
</evidence>
<dbReference type="GO" id="GO:0004190">
    <property type="term" value="F:aspartic-type endopeptidase activity"/>
    <property type="evidence" value="ECO:0007669"/>
    <property type="project" value="UniProtKB-KW"/>
</dbReference>
<dbReference type="Proteomes" id="UP000765509">
    <property type="component" value="Unassembled WGS sequence"/>
</dbReference>
<comment type="caution">
    <text evidence="6">The sequence shown here is derived from an EMBL/GenBank/DDBJ whole genome shotgun (WGS) entry which is preliminary data.</text>
</comment>
<evidence type="ECO:0000256" key="3">
    <source>
        <dbReference type="SAM" id="Coils"/>
    </source>
</evidence>
<feature type="region of interest" description="Disordered" evidence="4">
    <location>
        <begin position="328"/>
        <end position="369"/>
    </location>
</feature>
<dbReference type="PROSITE" id="PS00141">
    <property type="entry name" value="ASP_PROTEASE"/>
    <property type="match status" value="1"/>
</dbReference>
<feature type="compositionally biased region" description="Basic and acidic residues" evidence="4">
    <location>
        <begin position="334"/>
        <end position="352"/>
    </location>
</feature>
<feature type="domain" description="Peptidase A2" evidence="5">
    <location>
        <begin position="516"/>
        <end position="553"/>
    </location>
</feature>
<keyword evidence="2" id="KW-0378">Hydrolase</keyword>
<dbReference type="GO" id="GO:0006508">
    <property type="term" value="P:proteolysis"/>
    <property type="evidence" value="ECO:0007669"/>
    <property type="project" value="InterPro"/>
</dbReference>
<protein>
    <recommendedName>
        <fullName evidence="5">Peptidase A2 domain-containing protein</fullName>
    </recommendedName>
</protein>
<dbReference type="CDD" id="cd00303">
    <property type="entry name" value="retropepsin_like"/>
    <property type="match status" value="1"/>
</dbReference>
<dbReference type="Pfam" id="PF00077">
    <property type="entry name" value="RVP"/>
    <property type="match status" value="1"/>
</dbReference>
<keyword evidence="1" id="KW-0064">Aspartyl protease</keyword>
<name>A0A9Q3FG46_9BASI</name>
<evidence type="ECO:0000256" key="1">
    <source>
        <dbReference type="ARBA" id="ARBA00022750"/>
    </source>
</evidence>
<accession>A0A9Q3FG46</accession>
<dbReference type="SUPFAM" id="SSF50630">
    <property type="entry name" value="Acid proteases"/>
    <property type="match status" value="1"/>
</dbReference>
<evidence type="ECO:0000256" key="2">
    <source>
        <dbReference type="ARBA" id="ARBA00022801"/>
    </source>
</evidence>
<feature type="region of interest" description="Disordered" evidence="4">
    <location>
        <begin position="151"/>
        <end position="184"/>
    </location>
</feature>
<dbReference type="EMBL" id="AVOT02044026">
    <property type="protein sequence ID" value="MBW0539418.1"/>
    <property type="molecule type" value="Genomic_DNA"/>
</dbReference>